<dbReference type="AlphaFoldDB" id="G8LI79"/>
<name>G8LI79_9ENTR</name>
<dbReference type="EMBL" id="CP002886">
    <property type="protein sequence ID" value="AEW75587.1"/>
    <property type="molecule type" value="Genomic_DNA"/>
</dbReference>
<protein>
    <submittedName>
        <fullName evidence="1">Uncharacterized protein</fullName>
    </submittedName>
</protein>
<evidence type="ECO:0000313" key="2">
    <source>
        <dbReference type="Proteomes" id="UP000007838"/>
    </source>
</evidence>
<dbReference type="KEGG" id="eec:EcWSU1_04159"/>
<dbReference type="Proteomes" id="UP000007838">
    <property type="component" value="Chromosome"/>
</dbReference>
<gene>
    <name evidence="1" type="ORF">EcWSU1_04159</name>
</gene>
<proteinExistence type="predicted"/>
<evidence type="ECO:0000313" key="1">
    <source>
        <dbReference type="EMBL" id="AEW75587.1"/>
    </source>
</evidence>
<dbReference type="HOGENOM" id="CLU_3373560_0_0_6"/>
<organism evidence="1 2">
    <name type="scientific">Enterobacter ludwigii</name>
    <dbReference type="NCBI Taxonomy" id="299767"/>
    <lineage>
        <taxon>Bacteria</taxon>
        <taxon>Pseudomonadati</taxon>
        <taxon>Pseudomonadota</taxon>
        <taxon>Gammaproteobacteria</taxon>
        <taxon>Enterobacterales</taxon>
        <taxon>Enterobacteriaceae</taxon>
        <taxon>Enterobacter</taxon>
        <taxon>Enterobacter cloacae complex</taxon>
    </lineage>
</organism>
<accession>G8LI79</accession>
<reference evidence="1 2" key="1">
    <citation type="journal article" date="2011" name="Stand. Genomic Sci.">
        <title>Complete genome of the onion pathogen Enterobacter cloacae EcWSU1.</title>
        <authorList>
            <person name="Humann J.L."/>
            <person name="Wildung M."/>
            <person name="Cheng C.H."/>
            <person name="Lee T."/>
            <person name="Stewart J.E."/>
            <person name="Drew J.C."/>
            <person name="Triplett E.W."/>
            <person name="Main D."/>
            <person name="Schroeder B.K."/>
        </authorList>
    </citation>
    <scope>NUCLEOTIDE SEQUENCE [LARGE SCALE GENOMIC DNA]</scope>
    <source>
        <strain evidence="1 2">EcWSU1</strain>
    </source>
</reference>
<sequence>MASAPSPWDMVNPSLNANGVLSVYDLRDRRGKTV</sequence>